<evidence type="ECO:0000256" key="6">
    <source>
        <dbReference type="ARBA" id="ARBA00034078"/>
    </source>
</evidence>
<dbReference type="AlphaFoldDB" id="A0A919VHD1"/>
<evidence type="ECO:0000313" key="9">
    <source>
        <dbReference type="Proteomes" id="UP000679179"/>
    </source>
</evidence>
<accession>A0A919VHD1</accession>
<sequence length="158" mass="17732">MNETFDFKVVDSIIDKLGYKESAIIAILQSIQEHYSYLPKETFPYLSKKLNISEANIYSVATFYKNFSLEPKGKYVIKVCDGTACYVKKSIPILDRLRKELGLSESKATTDDLIFTVETVSCLGACGLAPVLTVNDKVYPDMTPNKAAELLKELKDEQ</sequence>
<comment type="similarity">
    <text evidence="1">Belongs to the complex I 24 kDa subunit family.</text>
</comment>
<dbReference type="GO" id="GO:0046872">
    <property type="term" value="F:metal ion binding"/>
    <property type="evidence" value="ECO:0007669"/>
    <property type="project" value="UniProtKB-KW"/>
</dbReference>
<dbReference type="EMBL" id="BOPZ01000032">
    <property type="protein sequence ID" value="GIM30270.1"/>
    <property type="molecule type" value="Genomic_DNA"/>
</dbReference>
<dbReference type="CDD" id="cd03064">
    <property type="entry name" value="TRX_Fd_NuoE"/>
    <property type="match status" value="1"/>
</dbReference>
<evidence type="ECO:0000256" key="5">
    <source>
        <dbReference type="ARBA" id="ARBA00023014"/>
    </source>
</evidence>
<dbReference type="RefSeq" id="WP_212904949.1">
    <property type="nucleotide sequence ID" value="NZ_BOPZ01000032.1"/>
</dbReference>
<feature type="binding site" evidence="7">
    <location>
        <position position="122"/>
    </location>
    <ligand>
        <name>[2Fe-2S] cluster</name>
        <dbReference type="ChEBI" id="CHEBI:190135"/>
    </ligand>
</feature>
<dbReference type="InterPro" id="IPR028431">
    <property type="entry name" value="NADP_DH_HndA-like"/>
</dbReference>
<dbReference type="PANTHER" id="PTHR43342">
    <property type="entry name" value="NADH-QUINONE OXIDOREDUCTASE, E SUBUNIT"/>
    <property type="match status" value="1"/>
</dbReference>
<protein>
    <submittedName>
        <fullName evidence="8">NADH dehydrogenase</fullName>
    </submittedName>
</protein>
<evidence type="ECO:0000256" key="4">
    <source>
        <dbReference type="ARBA" id="ARBA00023004"/>
    </source>
</evidence>
<evidence type="ECO:0000256" key="3">
    <source>
        <dbReference type="ARBA" id="ARBA00022723"/>
    </source>
</evidence>
<name>A0A919VHD1_9CLOT</name>
<keyword evidence="2 7" id="KW-0001">2Fe-2S</keyword>
<gene>
    <name evidence="8" type="ORF">CPJCM30710_29360</name>
</gene>
<dbReference type="InterPro" id="IPR042128">
    <property type="entry name" value="NuoE_dom"/>
</dbReference>
<keyword evidence="3 7" id="KW-0479">Metal-binding</keyword>
<evidence type="ECO:0000256" key="1">
    <source>
        <dbReference type="ARBA" id="ARBA00010643"/>
    </source>
</evidence>
<keyword evidence="9" id="KW-1185">Reference proteome</keyword>
<dbReference type="GO" id="GO:0051537">
    <property type="term" value="F:2 iron, 2 sulfur cluster binding"/>
    <property type="evidence" value="ECO:0007669"/>
    <property type="project" value="UniProtKB-KW"/>
</dbReference>
<feature type="binding site" evidence="7">
    <location>
        <position position="80"/>
    </location>
    <ligand>
        <name>[2Fe-2S] cluster</name>
        <dbReference type="ChEBI" id="CHEBI:190135"/>
    </ligand>
</feature>
<dbReference type="Gene3D" id="3.40.30.10">
    <property type="entry name" value="Glutaredoxin"/>
    <property type="match status" value="1"/>
</dbReference>
<comment type="cofactor">
    <cofactor evidence="7">
        <name>[2Fe-2S] cluster</name>
        <dbReference type="ChEBI" id="CHEBI:190135"/>
    </cofactor>
    <text evidence="7">Binds 1 [2Fe-2S] cluster.</text>
</comment>
<feature type="binding site" evidence="7">
    <location>
        <position position="85"/>
    </location>
    <ligand>
        <name>[2Fe-2S] cluster</name>
        <dbReference type="ChEBI" id="CHEBI:190135"/>
    </ligand>
</feature>
<reference evidence="8" key="1">
    <citation type="submission" date="2021-03" db="EMBL/GenBank/DDBJ databases">
        <title>Taxonomic study of Clostridium polyendosporum from meadow-gley soil under rice.</title>
        <authorList>
            <person name="Kobayashi H."/>
            <person name="Tanizawa Y."/>
            <person name="Yagura M."/>
        </authorList>
    </citation>
    <scope>NUCLEOTIDE SEQUENCE</scope>
    <source>
        <strain evidence="8">JCM 30710</strain>
    </source>
</reference>
<evidence type="ECO:0000313" key="8">
    <source>
        <dbReference type="EMBL" id="GIM30270.1"/>
    </source>
</evidence>
<keyword evidence="5 7" id="KW-0411">Iron-sulfur</keyword>
<dbReference type="SUPFAM" id="SSF52833">
    <property type="entry name" value="Thioredoxin-like"/>
    <property type="match status" value="1"/>
</dbReference>
<dbReference type="Proteomes" id="UP000679179">
    <property type="component" value="Unassembled WGS sequence"/>
</dbReference>
<dbReference type="InterPro" id="IPR041921">
    <property type="entry name" value="NuoE_N"/>
</dbReference>
<keyword evidence="4 7" id="KW-0408">Iron</keyword>
<evidence type="ECO:0000256" key="2">
    <source>
        <dbReference type="ARBA" id="ARBA00022714"/>
    </source>
</evidence>
<comment type="caution">
    <text evidence="8">The sequence shown here is derived from an EMBL/GenBank/DDBJ whole genome shotgun (WGS) entry which is preliminary data.</text>
</comment>
<organism evidence="8 9">
    <name type="scientific">Clostridium polyendosporum</name>
    <dbReference type="NCBI Taxonomy" id="69208"/>
    <lineage>
        <taxon>Bacteria</taxon>
        <taxon>Bacillati</taxon>
        <taxon>Bacillota</taxon>
        <taxon>Clostridia</taxon>
        <taxon>Eubacteriales</taxon>
        <taxon>Clostridiaceae</taxon>
        <taxon>Clostridium</taxon>
    </lineage>
</organism>
<dbReference type="PANTHER" id="PTHR43342:SF1">
    <property type="entry name" value="BIFURCATING [FEFE] HYDROGENASE GAMMA SUBUNIT"/>
    <property type="match status" value="1"/>
</dbReference>
<dbReference type="InterPro" id="IPR002023">
    <property type="entry name" value="NuoE-like"/>
</dbReference>
<evidence type="ECO:0000256" key="7">
    <source>
        <dbReference type="PIRSR" id="PIRSR000216-1"/>
    </source>
</evidence>
<feature type="binding site" evidence="7">
    <location>
        <position position="126"/>
    </location>
    <ligand>
        <name>[2Fe-2S] cluster</name>
        <dbReference type="ChEBI" id="CHEBI:190135"/>
    </ligand>
</feature>
<dbReference type="InterPro" id="IPR036249">
    <property type="entry name" value="Thioredoxin-like_sf"/>
</dbReference>
<dbReference type="Gene3D" id="1.10.10.1590">
    <property type="entry name" value="NADH-quinone oxidoreductase subunit E"/>
    <property type="match status" value="1"/>
</dbReference>
<dbReference type="PROSITE" id="PS01099">
    <property type="entry name" value="COMPLEX1_24K"/>
    <property type="match status" value="1"/>
</dbReference>
<dbReference type="Pfam" id="PF01257">
    <property type="entry name" value="2Fe-2S_thioredx"/>
    <property type="match status" value="1"/>
</dbReference>
<dbReference type="GO" id="GO:0016491">
    <property type="term" value="F:oxidoreductase activity"/>
    <property type="evidence" value="ECO:0007669"/>
    <property type="project" value="InterPro"/>
</dbReference>
<comment type="cofactor">
    <cofactor evidence="6">
        <name>[2Fe-2S] cluster</name>
        <dbReference type="ChEBI" id="CHEBI:190135"/>
    </cofactor>
</comment>
<proteinExistence type="inferred from homology"/>
<dbReference type="PIRSF" id="PIRSF000216">
    <property type="entry name" value="NADH_DH_24kDa"/>
    <property type="match status" value="1"/>
</dbReference>